<reference evidence="3" key="2">
    <citation type="submission" date="2019-09" db="UniProtKB">
        <authorList>
            <consortium name="WormBaseParasite"/>
        </authorList>
    </citation>
    <scope>IDENTIFICATION</scope>
</reference>
<keyword evidence="2" id="KW-1185">Reference proteome</keyword>
<sequence length="102" mass="10968">MWTLLTSWSQDIVEQVESASSVLDGVEGSGTLGDLADDIESLVPLIVLLIGRNLAAGIEPGGVEPRRLGSKEVVISASCCAFIRSWVELERRNVSIICKQNV</sequence>
<dbReference type="AlphaFoldDB" id="A0A183F3N2"/>
<reference evidence="1 2" key="1">
    <citation type="submission" date="2018-11" db="EMBL/GenBank/DDBJ databases">
        <authorList>
            <consortium name="Pathogen Informatics"/>
        </authorList>
    </citation>
    <scope>NUCLEOTIDE SEQUENCE [LARGE SCALE GENOMIC DNA]</scope>
</reference>
<name>A0A183F3N2_HELPZ</name>
<dbReference type="EMBL" id="UZAH01000667">
    <property type="protein sequence ID" value="VDO19157.1"/>
    <property type="molecule type" value="Genomic_DNA"/>
</dbReference>
<accession>A0A3P7U9R3</accession>
<protein>
    <submittedName>
        <fullName evidence="3">Secreted protein</fullName>
    </submittedName>
</protein>
<dbReference type="Proteomes" id="UP000050761">
    <property type="component" value="Unassembled WGS sequence"/>
</dbReference>
<organism evidence="2 3">
    <name type="scientific">Heligmosomoides polygyrus</name>
    <name type="common">Parasitic roundworm</name>
    <dbReference type="NCBI Taxonomy" id="6339"/>
    <lineage>
        <taxon>Eukaryota</taxon>
        <taxon>Metazoa</taxon>
        <taxon>Ecdysozoa</taxon>
        <taxon>Nematoda</taxon>
        <taxon>Chromadorea</taxon>
        <taxon>Rhabditida</taxon>
        <taxon>Rhabditina</taxon>
        <taxon>Rhabditomorpha</taxon>
        <taxon>Strongyloidea</taxon>
        <taxon>Heligmosomidae</taxon>
        <taxon>Heligmosomoides</taxon>
    </lineage>
</organism>
<evidence type="ECO:0000313" key="2">
    <source>
        <dbReference type="Proteomes" id="UP000050761"/>
    </source>
</evidence>
<evidence type="ECO:0000313" key="3">
    <source>
        <dbReference type="WBParaSite" id="HPBE_0000077401-mRNA-1"/>
    </source>
</evidence>
<gene>
    <name evidence="1" type="ORF">HPBE_LOCUS775</name>
</gene>
<evidence type="ECO:0000313" key="1">
    <source>
        <dbReference type="EMBL" id="VDO19157.1"/>
    </source>
</evidence>
<dbReference type="WBParaSite" id="HPBE_0000077401-mRNA-1">
    <property type="protein sequence ID" value="HPBE_0000077401-mRNA-1"/>
    <property type="gene ID" value="HPBE_0000077401"/>
</dbReference>
<accession>A0A183F3N2</accession>
<proteinExistence type="predicted"/>